<dbReference type="EMBL" id="QJKJ01002057">
    <property type="protein sequence ID" value="RDY04535.1"/>
    <property type="molecule type" value="Genomic_DNA"/>
</dbReference>
<protein>
    <submittedName>
        <fullName evidence="1">Uncharacterized protein</fullName>
    </submittedName>
</protein>
<name>A0A371HP01_MUCPR</name>
<evidence type="ECO:0000313" key="2">
    <source>
        <dbReference type="Proteomes" id="UP000257109"/>
    </source>
</evidence>
<accession>A0A371HP01</accession>
<evidence type="ECO:0000313" key="1">
    <source>
        <dbReference type="EMBL" id="RDY04535.1"/>
    </source>
</evidence>
<feature type="non-terminal residue" evidence="1">
    <location>
        <position position="1"/>
    </location>
</feature>
<sequence>MERKLIDFFALDDSWVDLVKFLGVEGTGLKEETLSYGSHHHIIVVGWSIDRYPTLNGQETTLS</sequence>
<dbReference type="AlphaFoldDB" id="A0A371HP01"/>
<gene>
    <name evidence="1" type="ORF">CR513_11746</name>
</gene>
<organism evidence="1 2">
    <name type="scientific">Mucuna pruriens</name>
    <name type="common">Velvet bean</name>
    <name type="synonym">Dolichos pruriens</name>
    <dbReference type="NCBI Taxonomy" id="157652"/>
    <lineage>
        <taxon>Eukaryota</taxon>
        <taxon>Viridiplantae</taxon>
        <taxon>Streptophyta</taxon>
        <taxon>Embryophyta</taxon>
        <taxon>Tracheophyta</taxon>
        <taxon>Spermatophyta</taxon>
        <taxon>Magnoliopsida</taxon>
        <taxon>eudicotyledons</taxon>
        <taxon>Gunneridae</taxon>
        <taxon>Pentapetalae</taxon>
        <taxon>rosids</taxon>
        <taxon>fabids</taxon>
        <taxon>Fabales</taxon>
        <taxon>Fabaceae</taxon>
        <taxon>Papilionoideae</taxon>
        <taxon>50 kb inversion clade</taxon>
        <taxon>NPAAA clade</taxon>
        <taxon>indigoferoid/millettioid clade</taxon>
        <taxon>Phaseoleae</taxon>
        <taxon>Mucuna</taxon>
    </lineage>
</organism>
<dbReference type="Proteomes" id="UP000257109">
    <property type="component" value="Unassembled WGS sequence"/>
</dbReference>
<reference evidence="1" key="1">
    <citation type="submission" date="2018-05" db="EMBL/GenBank/DDBJ databases">
        <title>Draft genome of Mucuna pruriens seed.</title>
        <authorList>
            <person name="Nnadi N.E."/>
            <person name="Vos R."/>
            <person name="Hasami M.H."/>
            <person name="Devisetty U.K."/>
            <person name="Aguiy J.C."/>
        </authorList>
    </citation>
    <scope>NUCLEOTIDE SEQUENCE [LARGE SCALE GENOMIC DNA]</scope>
    <source>
        <strain evidence="1">JCA_2017</strain>
    </source>
</reference>
<proteinExistence type="predicted"/>
<comment type="caution">
    <text evidence="1">The sequence shown here is derived from an EMBL/GenBank/DDBJ whole genome shotgun (WGS) entry which is preliminary data.</text>
</comment>
<keyword evidence="2" id="KW-1185">Reference proteome</keyword>